<evidence type="ECO:0000313" key="5">
    <source>
        <dbReference type="Proteomes" id="UP000800041"/>
    </source>
</evidence>
<protein>
    <recommendedName>
        <fullName evidence="3">trans-L-3-hydroxyproline dehydratase</fullName>
        <ecNumber evidence="3">4.2.1.77</ecNumber>
    </recommendedName>
</protein>
<dbReference type="Gene3D" id="3.10.310.10">
    <property type="entry name" value="Diaminopimelate Epimerase, Chain A, domain 1"/>
    <property type="match status" value="2"/>
</dbReference>
<dbReference type="SFLD" id="SFLDS00028">
    <property type="entry name" value="Proline_Racemase"/>
    <property type="match status" value="1"/>
</dbReference>
<keyword evidence="5" id="KW-1185">Reference proteome</keyword>
<dbReference type="PANTHER" id="PTHR33442">
    <property type="entry name" value="TRANS-3-HYDROXY-L-PROLINE DEHYDRATASE"/>
    <property type="match status" value="1"/>
</dbReference>
<dbReference type="FunFam" id="3.10.310.10:FF:000003">
    <property type="entry name" value="Proline racemase"/>
    <property type="match status" value="1"/>
</dbReference>
<dbReference type="GO" id="GO:0050346">
    <property type="term" value="F:trans-L-3-hydroxyproline dehydratase activity"/>
    <property type="evidence" value="ECO:0007669"/>
    <property type="project" value="UniProtKB-EC"/>
</dbReference>
<name>A0A6G1GZ99_9PEZI</name>
<evidence type="ECO:0000256" key="3">
    <source>
        <dbReference type="ARBA" id="ARBA00013105"/>
    </source>
</evidence>
<dbReference type="Pfam" id="PF05544">
    <property type="entry name" value="Pro_racemase"/>
    <property type="match status" value="1"/>
</dbReference>
<dbReference type="EMBL" id="ML977157">
    <property type="protein sequence ID" value="KAF1986293.1"/>
    <property type="molecule type" value="Genomic_DNA"/>
</dbReference>
<dbReference type="AlphaFoldDB" id="A0A6G1GZ99"/>
<sequence length="391" mass="42990">MHTTGEPTRIIYDGFPHLTGTLLEQRDQAKRSFDHIRRMIMLEPRGHFDMYGALLRPHTELTESGEAHMGVLFMHNDGFSTMCGHATIALGRFLVDSHDPSIFSKRTELEFNPEDRTVEVNLHAPCGLIKVTVPVNEDGSESDPQRPVSFISTPSYIAAKDVSIAIVNECRWPELPQHQHSVKASLAFGGAFYCIVSVEELGFSTLCNPPLEAISTAVLRLLAAIRSDESILERLRHPESPGLQFLYGVIVADAQIGGPLNHGVNEETGLCFFADHQIDRSPTGSGVAARMALGYGLGSGQEATLKMEEKRTYHSLVSHALKKECPFVGTLLSEEEVELPHLLHENAKRPAVRVQVEGYAFYTGSSTMIVEPADPLGTDGFSMRDLGMHSS</sequence>
<dbReference type="SUPFAM" id="SSF54506">
    <property type="entry name" value="Diaminopimelate epimerase-like"/>
    <property type="match status" value="1"/>
</dbReference>
<dbReference type="InterPro" id="IPR008794">
    <property type="entry name" value="Pro_racemase_fam"/>
</dbReference>
<dbReference type="Proteomes" id="UP000800041">
    <property type="component" value="Unassembled WGS sequence"/>
</dbReference>
<evidence type="ECO:0000256" key="2">
    <source>
        <dbReference type="ARBA" id="ARBA00007529"/>
    </source>
</evidence>
<comment type="catalytic activity">
    <reaction evidence="1">
        <text>trans-3-hydroxy-L-proline = 1-pyrroline-2-carboxylate + H2O</text>
        <dbReference type="Rhea" id="RHEA:10320"/>
        <dbReference type="ChEBI" id="CHEBI:15377"/>
        <dbReference type="ChEBI" id="CHEBI:39785"/>
        <dbReference type="ChEBI" id="CHEBI:57938"/>
        <dbReference type="EC" id="4.2.1.77"/>
    </reaction>
</comment>
<accession>A0A6G1GZ99</accession>
<organism evidence="4 5">
    <name type="scientific">Aulographum hederae CBS 113979</name>
    <dbReference type="NCBI Taxonomy" id="1176131"/>
    <lineage>
        <taxon>Eukaryota</taxon>
        <taxon>Fungi</taxon>
        <taxon>Dikarya</taxon>
        <taxon>Ascomycota</taxon>
        <taxon>Pezizomycotina</taxon>
        <taxon>Dothideomycetes</taxon>
        <taxon>Pleosporomycetidae</taxon>
        <taxon>Aulographales</taxon>
        <taxon>Aulographaceae</taxon>
    </lineage>
</organism>
<dbReference type="OrthoDB" id="6409228at2759"/>
<reference evidence="4" key="1">
    <citation type="journal article" date="2020" name="Stud. Mycol.">
        <title>101 Dothideomycetes genomes: a test case for predicting lifestyles and emergence of pathogens.</title>
        <authorList>
            <person name="Haridas S."/>
            <person name="Albert R."/>
            <person name="Binder M."/>
            <person name="Bloem J."/>
            <person name="Labutti K."/>
            <person name="Salamov A."/>
            <person name="Andreopoulos B."/>
            <person name="Baker S."/>
            <person name="Barry K."/>
            <person name="Bills G."/>
            <person name="Bluhm B."/>
            <person name="Cannon C."/>
            <person name="Castanera R."/>
            <person name="Culley D."/>
            <person name="Daum C."/>
            <person name="Ezra D."/>
            <person name="Gonzalez J."/>
            <person name="Henrissat B."/>
            <person name="Kuo A."/>
            <person name="Liang C."/>
            <person name="Lipzen A."/>
            <person name="Lutzoni F."/>
            <person name="Magnuson J."/>
            <person name="Mondo S."/>
            <person name="Nolan M."/>
            <person name="Ohm R."/>
            <person name="Pangilinan J."/>
            <person name="Park H.-J."/>
            <person name="Ramirez L."/>
            <person name="Alfaro M."/>
            <person name="Sun H."/>
            <person name="Tritt A."/>
            <person name="Yoshinaga Y."/>
            <person name="Zwiers L.-H."/>
            <person name="Turgeon B."/>
            <person name="Goodwin S."/>
            <person name="Spatafora J."/>
            <person name="Crous P."/>
            <person name="Grigoriev I."/>
        </authorList>
    </citation>
    <scope>NUCLEOTIDE SEQUENCE</scope>
    <source>
        <strain evidence="4">CBS 113979</strain>
    </source>
</reference>
<dbReference type="PANTHER" id="PTHR33442:SF1">
    <property type="entry name" value="TRANS-3-HYDROXY-L-PROLINE DEHYDRATASE"/>
    <property type="match status" value="1"/>
</dbReference>
<comment type="similarity">
    <text evidence="2">Belongs to the proline racemase family.</text>
</comment>
<gene>
    <name evidence="4" type="ORF">K402DRAFT_412696</name>
</gene>
<proteinExistence type="inferred from homology"/>
<dbReference type="EC" id="4.2.1.77" evidence="3"/>
<evidence type="ECO:0000256" key="1">
    <source>
        <dbReference type="ARBA" id="ARBA00001148"/>
    </source>
</evidence>
<evidence type="ECO:0000313" key="4">
    <source>
        <dbReference type="EMBL" id="KAF1986293.1"/>
    </source>
</evidence>